<name>A0ABT4QZX3_9HYPH</name>
<evidence type="ECO:0000313" key="2">
    <source>
        <dbReference type="Proteomes" id="UP001152178"/>
    </source>
</evidence>
<sequence>MVLVSGLFAVMVALALNRSANDASPIQSVDAIDVTIRSVYWGKNNGPTYALSLNDNSLVLVDDEQPHLIGSNARIERVTRDNGSVSYRFAN</sequence>
<comment type="caution">
    <text evidence="1">The sequence shown here is derived from an EMBL/GenBank/DDBJ whole genome shotgun (WGS) entry which is preliminary data.</text>
</comment>
<proteinExistence type="predicted"/>
<reference evidence="1" key="1">
    <citation type="submission" date="2022-11" db="EMBL/GenBank/DDBJ databases">
        <authorList>
            <person name="Coimbra C."/>
        </authorList>
    </citation>
    <scope>NUCLEOTIDE SEQUENCE</scope>
    <source>
        <strain evidence="1">Jales19</strain>
    </source>
</reference>
<organism evidence="1 2">
    <name type="scientific">Mesorhizobium qingshengii</name>
    <dbReference type="NCBI Taxonomy" id="1165689"/>
    <lineage>
        <taxon>Bacteria</taxon>
        <taxon>Pseudomonadati</taxon>
        <taxon>Pseudomonadota</taxon>
        <taxon>Alphaproteobacteria</taxon>
        <taxon>Hyphomicrobiales</taxon>
        <taxon>Phyllobacteriaceae</taxon>
        <taxon>Mesorhizobium</taxon>
    </lineage>
</organism>
<evidence type="ECO:0000313" key="1">
    <source>
        <dbReference type="EMBL" id="MCZ8547132.1"/>
    </source>
</evidence>
<dbReference type="Proteomes" id="UP001152178">
    <property type="component" value="Unassembled WGS sequence"/>
</dbReference>
<gene>
    <name evidence="1" type="ORF">OOJ09_23325</name>
</gene>
<protein>
    <submittedName>
        <fullName evidence="1">Uncharacterized protein</fullName>
    </submittedName>
</protein>
<keyword evidence="2" id="KW-1185">Reference proteome</keyword>
<dbReference type="RefSeq" id="WP_269907458.1">
    <property type="nucleotide sequence ID" value="NZ_JAPFQA010000012.1"/>
</dbReference>
<accession>A0ABT4QZX3</accession>
<dbReference type="EMBL" id="JAPFQA010000012">
    <property type="protein sequence ID" value="MCZ8547132.1"/>
    <property type="molecule type" value="Genomic_DNA"/>
</dbReference>